<name>A0A0W8FPA6_9ZZZZ</name>
<dbReference type="InterPro" id="IPR036866">
    <property type="entry name" value="RibonucZ/Hydroxyglut_hydro"/>
</dbReference>
<comment type="caution">
    <text evidence="2">The sequence shown here is derived from an EMBL/GenBank/DDBJ whole genome shotgun (WGS) entry which is preliminary data.</text>
</comment>
<dbReference type="InterPro" id="IPR050855">
    <property type="entry name" value="NDM-1-like"/>
</dbReference>
<dbReference type="PANTHER" id="PTHR42951">
    <property type="entry name" value="METALLO-BETA-LACTAMASE DOMAIN-CONTAINING"/>
    <property type="match status" value="1"/>
</dbReference>
<organism evidence="2">
    <name type="scientific">hydrocarbon metagenome</name>
    <dbReference type="NCBI Taxonomy" id="938273"/>
    <lineage>
        <taxon>unclassified sequences</taxon>
        <taxon>metagenomes</taxon>
        <taxon>ecological metagenomes</taxon>
    </lineage>
</organism>
<proteinExistence type="predicted"/>
<dbReference type="InterPro" id="IPR001279">
    <property type="entry name" value="Metallo-B-lactamas"/>
</dbReference>
<dbReference type="SMART" id="SM00849">
    <property type="entry name" value="Lactamase_B"/>
    <property type="match status" value="1"/>
</dbReference>
<evidence type="ECO:0000259" key="1">
    <source>
        <dbReference type="SMART" id="SM00849"/>
    </source>
</evidence>
<dbReference type="AlphaFoldDB" id="A0A0W8FPA6"/>
<feature type="domain" description="Metallo-beta-lactamase" evidence="1">
    <location>
        <begin position="20"/>
        <end position="221"/>
    </location>
</feature>
<dbReference type="SUPFAM" id="SSF56281">
    <property type="entry name" value="Metallo-hydrolase/oxidoreductase"/>
    <property type="match status" value="1"/>
</dbReference>
<dbReference type="Pfam" id="PF00753">
    <property type="entry name" value="Lactamase_B"/>
    <property type="match status" value="1"/>
</dbReference>
<accession>A0A0W8FPA6</accession>
<dbReference type="EMBL" id="LNQE01000943">
    <property type="protein sequence ID" value="KUG22716.1"/>
    <property type="molecule type" value="Genomic_DNA"/>
</dbReference>
<sequence length="302" mass="33904">MKVKAEGDFGEWITIGGNQLYPGYIIKGRKRHMMIDAGMNLIGPAYVASLEKIFGDKNALDYVFATHSHFDHVGSIPYLKRKLSHLQIGAFERVGTLMKKKSVLDLMTSLSELQRGIYQNIVGEEDVRIEPVDFEFNLKEGDSFDLGGVTCEVYEVPGHTGDSLAFFVPEIRALFAGEACGLPEGDKDSHVKTEFLSSYDDYVASLEKLIKLQPQLIGMAHLWVFTGDDATDFLQRALDAAPKYRKLIEKYLDAANGDVDDAIKIMARKEYDEKLKIAQPRESYIENLKAQVRHVATQMAED</sequence>
<reference evidence="2" key="1">
    <citation type="journal article" date="2015" name="Proc. Natl. Acad. Sci. U.S.A.">
        <title>Networks of energetic and metabolic interactions define dynamics in microbial communities.</title>
        <authorList>
            <person name="Embree M."/>
            <person name="Liu J.K."/>
            <person name="Al-Bassam M.M."/>
            <person name="Zengler K."/>
        </authorList>
    </citation>
    <scope>NUCLEOTIDE SEQUENCE</scope>
</reference>
<evidence type="ECO:0000313" key="2">
    <source>
        <dbReference type="EMBL" id="KUG22716.1"/>
    </source>
</evidence>
<protein>
    <recommendedName>
        <fullName evidence="1">Metallo-beta-lactamase domain-containing protein</fullName>
    </recommendedName>
</protein>
<gene>
    <name evidence="2" type="ORF">ASZ90_007513</name>
</gene>
<dbReference type="Gene3D" id="3.60.15.10">
    <property type="entry name" value="Ribonuclease Z/Hydroxyacylglutathione hydrolase-like"/>
    <property type="match status" value="1"/>
</dbReference>